<feature type="domain" description="Aldehyde dehydrogenase" evidence="2">
    <location>
        <begin position="23"/>
        <end position="504"/>
    </location>
</feature>
<dbReference type="InterPro" id="IPR016163">
    <property type="entry name" value="Ald_DH_C"/>
</dbReference>
<dbReference type="InterPro" id="IPR002539">
    <property type="entry name" value="MaoC-like_dom"/>
</dbReference>
<dbReference type="InterPro" id="IPR016161">
    <property type="entry name" value="Ald_DH/histidinol_DH"/>
</dbReference>
<evidence type="ECO:0000313" key="5">
    <source>
        <dbReference type="Proteomes" id="UP000198851"/>
    </source>
</evidence>
<dbReference type="Gene3D" id="3.40.309.10">
    <property type="entry name" value="Aldehyde Dehydrogenase, Chain A, domain 2"/>
    <property type="match status" value="1"/>
</dbReference>
<proteinExistence type="predicted"/>
<dbReference type="NCBIfam" id="NF008868">
    <property type="entry name" value="PRK11903.1"/>
    <property type="match status" value="1"/>
</dbReference>
<evidence type="ECO:0000259" key="3">
    <source>
        <dbReference type="Pfam" id="PF01575"/>
    </source>
</evidence>
<dbReference type="InterPro" id="IPR029069">
    <property type="entry name" value="HotDog_dom_sf"/>
</dbReference>
<accession>A0A1I3ZWW2</accession>
<dbReference type="Gene3D" id="3.40.605.10">
    <property type="entry name" value="Aldehyde Dehydrogenase, Chain A, domain 1"/>
    <property type="match status" value="1"/>
</dbReference>
<dbReference type="InterPro" id="IPR011966">
    <property type="entry name" value="PaaN-DH"/>
</dbReference>
<dbReference type="GO" id="GO:0016787">
    <property type="term" value="F:hydrolase activity"/>
    <property type="evidence" value="ECO:0007669"/>
    <property type="project" value="UniProtKB-KW"/>
</dbReference>
<sequence>MTIQNVSSFAKGAWVAPGAGARNIASAITGDVIASAGNDALDVQGMLAYARDVGGPALRRMTFHDRARMLKALALHLREHRDALYELSFNTGATQADHAIDIDGGIGTMLVFASKGRKEMPDSQVFVDGEIEHLSRNGTFLGQHICTPLQGVAVHINAFNFPVWGMLEKLAPTLLAGVPAIVKPATSSCYVTELAVKIMVESNILPDGALQLVSGGLGDMLDHLTCQDAVAFTGSADTALKLRSNPKILGNSVRFTAEADSLNCSILGPDATPDTPEFELFIKEVSREMTTKAGQKCTAIRRIITPASVTEAVIDALSARLAKTAIGDPRLETTRMGALVSAGQKRDVLEKAAHLATEATRVFGDPDDFAVEGADPEKGAFVPPMLFYCDSPDTASAVHDTEAFGPVSTVMSYRDVDHAIALANRGMGSLVASVITHDTEVAREVALGAGAFHGRIYFNNRDSMKESTGHGSPLPHMVHGGPGRAGGGEELGGIRAVKHFMQRTAIQGSPDILTGVTGQWVAGATEIDAGEHPFTRKFGELAVGETLHTASRTVTLEDIEHFANFTGDTFYAHMDDAAAKRNPFFPGRVAHGYLLLSFAAGLFVEPNEGPVLANTGLDGLRFMKPVSAGDAIKVRLTVKKKTKRNDEYGEVRWHVTLTNQDDEQVAEYELLTMNAF</sequence>
<protein>
    <submittedName>
        <fullName evidence="4">Oxepin-CoA hydrolase / 3-oxo-5,6-dehydrosuberyl-CoA semialdehyde dehydrogenase</fullName>
    </submittedName>
</protein>
<evidence type="ECO:0000313" key="4">
    <source>
        <dbReference type="EMBL" id="SFK48602.1"/>
    </source>
</evidence>
<dbReference type="NCBIfam" id="TIGR02278">
    <property type="entry name" value="PaaN-DH"/>
    <property type="match status" value="1"/>
</dbReference>
<dbReference type="AlphaFoldDB" id="A0A1I3ZWW2"/>
<dbReference type="EMBL" id="FOSZ01000001">
    <property type="protein sequence ID" value="SFK48602.1"/>
    <property type="molecule type" value="Genomic_DNA"/>
</dbReference>
<keyword evidence="1" id="KW-0560">Oxidoreductase</keyword>
<dbReference type="Pfam" id="PF00171">
    <property type="entry name" value="Aldedh"/>
    <property type="match status" value="1"/>
</dbReference>
<dbReference type="SUPFAM" id="SSF53720">
    <property type="entry name" value="ALDH-like"/>
    <property type="match status" value="1"/>
</dbReference>
<dbReference type="RefSeq" id="WP_093318777.1">
    <property type="nucleotide sequence ID" value="NZ_FOSZ01000001.1"/>
</dbReference>
<dbReference type="Pfam" id="PF01575">
    <property type="entry name" value="MaoC_dehydratas"/>
    <property type="match status" value="1"/>
</dbReference>
<dbReference type="InterPro" id="IPR015590">
    <property type="entry name" value="Aldehyde_DH_dom"/>
</dbReference>
<dbReference type="PANTHER" id="PTHR43111">
    <property type="entry name" value="ALDEHYDE DEHYDROGENASE B-RELATED"/>
    <property type="match status" value="1"/>
</dbReference>
<name>A0A1I3ZWW2_9RHOB</name>
<evidence type="ECO:0000259" key="2">
    <source>
        <dbReference type="Pfam" id="PF00171"/>
    </source>
</evidence>
<dbReference type="OrthoDB" id="9759612at2"/>
<reference evidence="5" key="1">
    <citation type="submission" date="2016-10" db="EMBL/GenBank/DDBJ databases">
        <authorList>
            <person name="Varghese N."/>
            <person name="Submissions S."/>
        </authorList>
    </citation>
    <scope>NUCLEOTIDE SEQUENCE [LARGE SCALE GENOMIC DNA]</scope>
    <source>
        <strain evidence="5">DSM 28453</strain>
    </source>
</reference>
<dbReference type="InterPro" id="IPR016162">
    <property type="entry name" value="Ald_DH_N"/>
</dbReference>
<gene>
    <name evidence="4" type="ORF">SAMN04488036_10128</name>
</gene>
<keyword evidence="5" id="KW-1185">Reference proteome</keyword>
<dbReference type="STRING" id="1280847.SAMN04488036_10128"/>
<dbReference type="SUPFAM" id="SSF54637">
    <property type="entry name" value="Thioesterase/thiol ester dehydrase-isomerase"/>
    <property type="match status" value="1"/>
</dbReference>
<evidence type="ECO:0000256" key="1">
    <source>
        <dbReference type="ARBA" id="ARBA00023002"/>
    </source>
</evidence>
<organism evidence="4 5">
    <name type="scientific">Shimia haliotis</name>
    <dbReference type="NCBI Taxonomy" id="1280847"/>
    <lineage>
        <taxon>Bacteria</taxon>
        <taxon>Pseudomonadati</taxon>
        <taxon>Pseudomonadota</taxon>
        <taxon>Alphaproteobacteria</taxon>
        <taxon>Rhodobacterales</taxon>
        <taxon>Roseobacteraceae</taxon>
    </lineage>
</organism>
<dbReference type="Gene3D" id="3.10.129.10">
    <property type="entry name" value="Hotdog Thioesterase"/>
    <property type="match status" value="1"/>
</dbReference>
<dbReference type="GO" id="GO:0016620">
    <property type="term" value="F:oxidoreductase activity, acting on the aldehyde or oxo group of donors, NAD or NADP as acceptor"/>
    <property type="evidence" value="ECO:0007669"/>
    <property type="project" value="InterPro"/>
</dbReference>
<dbReference type="Proteomes" id="UP000198851">
    <property type="component" value="Unassembled WGS sequence"/>
</dbReference>
<dbReference type="PANTHER" id="PTHR43111:SF1">
    <property type="entry name" value="ALDEHYDE DEHYDROGENASE B-RELATED"/>
    <property type="match status" value="1"/>
</dbReference>
<feature type="domain" description="MaoC-like" evidence="3">
    <location>
        <begin position="543"/>
        <end position="653"/>
    </location>
</feature>
<dbReference type="CDD" id="cd07128">
    <property type="entry name" value="ALDH_MaoC-N"/>
    <property type="match status" value="1"/>
</dbReference>
<keyword evidence="4" id="KW-0378">Hydrolase</keyword>